<dbReference type="Gene3D" id="3.30.70.100">
    <property type="match status" value="1"/>
</dbReference>
<evidence type="ECO:0008006" key="3">
    <source>
        <dbReference type="Google" id="ProtNLM"/>
    </source>
</evidence>
<dbReference type="Proteomes" id="UP000472676">
    <property type="component" value="Unassembled WGS sequence"/>
</dbReference>
<protein>
    <recommendedName>
        <fullName evidence="3">DUF4286 family protein</fullName>
    </recommendedName>
</protein>
<name>A0A6M2BNE8_9GAMM</name>
<evidence type="ECO:0000313" key="1">
    <source>
        <dbReference type="EMBL" id="NGY03988.1"/>
    </source>
</evidence>
<evidence type="ECO:0000313" key="2">
    <source>
        <dbReference type="Proteomes" id="UP000472676"/>
    </source>
</evidence>
<gene>
    <name evidence="1" type="ORF">G7Y85_04370</name>
</gene>
<dbReference type="EMBL" id="JAAMOW010000002">
    <property type="protein sequence ID" value="NGY03988.1"/>
    <property type="molecule type" value="Genomic_DNA"/>
</dbReference>
<dbReference type="RefSeq" id="WP_166252374.1">
    <property type="nucleotide sequence ID" value="NZ_JAAMOW010000002.1"/>
</dbReference>
<organism evidence="1 2">
    <name type="scientific">Solimonas terrae</name>
    <dbReference type="NCBI Taxonomy" id="1396819"/>
    <lineage>
        <taxon>Bacteria</taxon>
        <taxon>Pseudomonadati</taxon>
        <taxon>Pseudomonadota</taxon>
        <taxon>Gammaproteobacteria</taxon>
        <taxon>Nevskiales</taxon>
        <taxon>Nevskiaceae</taxon>
        <taxon>Solimonas</taxon>
    </lineage>
</organism>
<keyword evidence="2" id="KW-1185">Reference proteome</keyword>
<comment type="caution">
    <text evidence="1">The sequence shown here is derived from an EMBL/GenBank/DDBJ whole genome shotgun (WGS) entry which is preliminary data.</text>
</comment>
<accession>A0A6M2BNE8</accession>
<dbReference type="SUPFAM" id="SSF54909">
    <property type="entry name" value="Dimeric alpha+beta barrel"/>
    <property type="match status" value="1"/>
</dbReference>
<reference evidence="1 2" key="1">
    <citation type="journal article" date="2014" name="Int. J. Syst. Evol. Microbiol.">
        <title>Solimonas terrae sp. nov., isolated from soil.</title>
        <authorList>
            <person name="Kim S.J."/>
            <person name="Moon J.Y."/>
            <person name="Weon H.Y."/>
            <person name="Ahn J.H."/>
            <person name="Chen W.M."/>
            <person name="Kwon S.W."/>
        </authorList>
    </citation>
    <scope>NUCLEOTIDE SEQUENCE [LARGE SCALE GENOMIC DNA]</scope>
    <source>
        <strain evidence="1 2">KIS83-12</strain>
    </source>
</reference>
<sequence>MARYVFVVHTNAVEGRDDEFNDWYSGPHLVDLRRLPGVVSARRFRIAETQVREQPSSHRYLAIYEIETDDPQGFARELRARAGTELLATSPALAADASAYLWEQIE</sequence>
<dbReference type="InterPro" id="IPR011008">
    <property type="entry name" value="Dimeric_a/b-barrel"/>
</dbReference>
<proteinExistence type="predicted"/>
<dbReference type="AlphaFoldDB" id="A0A6M2BNE8"/>